<dbReference type="EC" id="4.2.1.59" evidence="2"/>
<reference evidence="2 3" key="1">
    <citation type="submission" date="2019-02" db="EMBL/GenBank/DDBJ databases">
        <title>Deep-cultivation of Planctomycetes and their phenomic and genomic characterization uncovers novel biology.</title>
        <authorList>
            <person name="Wiegand S."/>
            <person name="Jogler M."/>
            <person name="Boedeker C."/>
            <person name="Pinto D."/>
            <person name="Vollmers J."/>
            <person name="Rivas-Marin E."/>
            <person name="Kohn T."/>
            <person name="Peeters S.H."/>
            <person name="Heuer A."/>
            <person name="Rast P."/>
            <person name="Oberbeckmann S."/>
            <person name="Bunk B."/>
            <person name="Jeske O."/>
            <person name="Meyerdierks A."/>
            <person name="Storesund J.E."/>
            <person name="Kallscheuer N."/>
            <person name="Luecker S."/>
            <person name="Lage O.M."/>
            <person name="Pohl T."/>
            <person name="Merkel B.J."/>
            <person name="Hornburger P."/>
            <person name="Mueller R.-W."/>
            <person name="Bruemmer F."/>
            <person name="Labrenz M."/>
            <person name="Spormann A.M."/>
            <person name="Op den Camp H."/>
            <person name="Overmann J."/>
            <person name="Amann R."/>
            <person name="Jetten M.S.M."/>
            <person name="Mascher T."/>
            <person name="Medema M.H."/>
            <person name="Devos D.P."/>
            <person name="Kaster A.-K."/>
            <person name="Ovreas L."/>
            <person name="Rohde M."/>
            <person name="Galperin M.Y."/>
            <person name="Jogler C."/>
        </authorList>
    </citation>
    <scope>NUCLEOTIDE SEQUENCE [LARGE SCALE GENOMIC DNA]</scope>
    <source>
        <strain evidence="2 3">Mal48</strain>
    </source>
</reference>
<dbReference type="KEGG" id="tpol:Mal48_33040"/>
<keyword evidence="3" id="KW-1185">Reference proteome</keyword>
<gene>
    <name evidence="2" type="primary">fabZ_3</name>
    <name evidence="2" type="ORF">Mal48_33040</name>
</gene>
<organism evidence="2 3">
    <name type="scientific">Thalassoglobus polymorphus</name>
    <dbReference type="NCBI Taxonomy" id="2527994"/>
    <lineage>
        <taxon>Bacteria</taxon>
        <taxon>Pseudomonadati</taxon>
        <taxon>Planctomycetota</taxon>
        <taxon>Planctomycetia</taxon>
        <taxon>Planctomycetales</taxon>
        <taxon>Planctomycetaceae</taxon>
        <taxon>Thalassoglobus</taxon>
    </lineage>
</organism>
<dbReference type="PANTHER" id="PTHR30272:SF1">
    <property type="entry name" value="3-HYDROXYACYL-[ACYL-CARRIER-PROTEIN] DEHYDRATASE"/>
    <property type="match status" value="1"/>
</dbReference>
<evidence type="ECO:0000313" key="2">
    <source>
        <dbReference type="EMBL" id="QDT34045.1"/>
    </source>
</evidence>
<dbReference type="RefSeq" id="WP_231739617.1">
    <property type="nucleotide sequence ID" value="NZ_CP036267.1"/>
</dbReference>
<dbReference type="InterPro" id="IPR029069">
    <property type="entry name" value="HotDog_dom_sf"/>
</dbReference>
<keyword evidence="1 2" id="KW-0456">Lyase</keyword>
<name>A0A517QR04_9PLAN</name>
<dbReference type="GO" id="GO:0019171">
    <property type="term" value="F:(3R)-hydroxyacyl-[acyl-carrier-protein] dehydratase activity"/>
    <property type="evidence" value="ECO:0007669"/>
    <property type="project" value="UniProtKB-EC"/>
</dbReference>
<dbReference type="InterPro" id="IPR013114">
    <property type="entry name" value="FabA_FabZ"/>
</dbReference>
<protein>
    <submittedName>
        <fullName evidence="2">3-hydroxyacyl-[acyl-carrier-protein] dehydratase FabZ</fullName>
        <ecNumber evidence="2">4.2.1.59</ecNumber>
    </submittedName>
</protein>
<dbReference type="Pfam" id="PF07977">
    <property type="entry name" value="FabA"/>
    <property type="match status" value="1"/>
</dbReference>
<dbReference type="AlphaFoldDB" id="A0A517QR04"/>
<dbReference type="Gene3D" id="3.10.129.10">
    <property type="entry name" value="Hotdog Thioesterase"/>
    <property type="match status" value="1"/>
</dbReference>
<dbReference type="PANTHER" id="PTHR30272">
    <property type="entry name" value="3-HYDROXYACYL-[ACYL-CARRIER-PROTEIN] DEHYDRATASE"/>
    <property type="match status" value="1"/>
</dbReference>
<accession>A0A517QR04</accession>
<dbReference type="SUPFAM" id="SSF54637">
    <property type="entry name" value="Thioesterase/thiol ester dehydrase-isomerase"/>
    <property type="match status" value="1"/>
</dbReference>
<evidence type="ECO:0000313" key="3">
    <source>
        <dbReference type="Proteomes" id="UP000315724"/>
    </source>
</evidence>
<evidence type="ECO:0000256" key="1">
    <source>
        <dbReference type="ARBA" id="ARBA00023239"/>
    </source>
</evidence>
<sequence length="146" mass="16208">MKSLTQEQIKEQIPHRDPFLWLDEVVEMNETSIHAKKLITDDLDVFRGHYPNFPILPGVLQCEAAFQAGAVLIAQILETGTGEVPVVTRLNNVQFRKMVRPGDTLDIEVELTEQLSNAFFLKGKVSVSGKVTVRLEFACSAANPSA</sequence>
<dbReference type="Proteomes" id="UP000315724">
    <property type="component" value="Chromosome"/>
</dbReference>
<dbReference type="CDD" id="cd01288">
    <property type="entry name" value="FabZ"/>
    <property type="match status" value="1"/>
</dbReference>
<proteinExistence type="predicted"/>
<dbReference type="EMBL" id="CP036267">
    <property type="protein sequence ID" value="QDT34045.1"/>
    <property type="molecule type" value="Genomic_DNA"/>
</dbReference>